<evidence type="ECO:0000259" key="4">
    <source>
        <dbReference type="PROSITE" id="PS51034"/>
    </source>
</evidence>
<dbReference type="Proteomes" id="UP000015104">
    <property type="component" value="Unassembled WGS sequence"/>
</dbReference>
<name>T1KMS9_TETUR</name>
<protein>
    <recommendedName>
        <fullName evidence="4">ZP domain-containing protein</fullName>
    </recommendedName>
</protein>
<feature type="compositionally biased region" description="Polar residues" evidence="1">
    <location>
        <begin position="74"/>
        <end position="88"/>
    </location>
</feature>
<feature type="chain" id="PRO_5004591756" description="ZP domain-containing protein" evidence="3">
    <location>
        <begin position="25"/>
        <end position="429"/>
    </location>
</feature>
<keyword evidence="2" id="KW-0812">Transmembrane</keyword>
<keyword evidence="3" id="KW-0732">Signal</keyword>
<reference evidence="6" key="1">
    <citation type="submission" date="2011-08" db="EMBL/GenBank/DDBJ databases">
        <authorList>
            <person name="Rombauts S."/>
        </authorList>
    </citation>
    <scope>NUCLEOTIDE SEQUENCE</scope>
    <source>
        <strain evidence="6">London</strain>
    </source>
</reference>
<evidence type="ECO:0000313" key="5">
    <source>
        <dbReference type="EnsemblMetazoa" id="tetur15g02760.1"/>
    </source>
</evidence>
<feature type="domain" description="ZP" evidence="4">
    <location>
        <begin position="109"/>
        <end position="393"/>
    </location>
</feature>
<organism evidence="5 6">
    <name type="scientific">Tetranychus urticae</name>
    <name type="common">Two-spotted spider mite</name>
    <dbReference type="NCBI Taxonomy" id="32264"/>
    <lineage>
        <taxon>Eukaryota</taxon>
        <taxon>Metazoa</taxon>
        <taxon>Ecdysozoa</taxon>
        <taxon>Arthropoda</taxon>
        <taxon>Chelicerata</taxon>
        <taxon>Arachnida</taxon>
        <taxon>Acari</taxon>
        <taxon>Acariformes</taxon>
        <taxon>Trombidiformes</taxon>
        <taxon>Prostigmata</taxon>
        <taxon>Eleutherengona</taxon>
        <taxon>Raphignathae</taxon>
        <taxon>Tetranychoidea</taxon>
        <taxon>Tetranychidae</taxon>
        <taxon>Tetranychus</taxon>
    </lineage>
</organism>
<dbReference type="AlphaFoldDB" id="T1KMS9"/>
<dbReference type="PROSITE" id="PS51034">
    <property type="entry name" value="ZP_2"/>
    <property type="match status" value="1"/>
</dbReference>
<proteinExistence type="predicted"/>
<sequence>MNVKRFNQLFHCTLIVLLFKNGQCKEIDSKTDLQEEEANDPEIRSPAYLPKPKSSSNPSYYGKGESYDDESKDGPSSSPNHGPNQPRSNEGPWPLERPDVPLIKGIHVRCEKNSMSVKVDFDRPFYGVIFSKGHYNDPKCVHTPASTGRSEISFDLRLDACGMVGSDEAQGSRGSSKPWLFTESTIIIQHDPQVQEVWDQARRLRCTWYDFYEKTVSFKSLNVEMMDAVTTNFLGDNIQCWMQIQAGKGPFNSEATGLVKIGQTMTMVLAIKDDDGKFDMLVRNCVAHDGHHRPIQLVDEYGCITRPRIMSKFKKIKNFGYSASVASYSTWSMAMVNTLVLLWPMLVLYLVFWLPVNRLILMISIEPGLCLQQPLFIRKHWHLIHCILASEPEDQSTIQPTLVQQKLSELLLLVTFHLIFQQQPIKLKL</sequence>
<feature type="transmembrane region" description="Helical" evidence="2">
    <location>
        <begin position="331"/>
        <end position="354"/>
    </location>
</feature>
<dbReference type="SMART" id="SM00241">
    <property type="entry name" value="ZP"/>
    <property type="match status" value="1"/>
</dbReference>
<feature type="compositionally biased region" description="Low complexity" evidence="1">
    <location>
        <begin position="48"/>
        <end position="63"/>
    </location>
</feature>
<accession>T1KMS9</accession>
<dbReference type="PANTHER" id="PTHR46560">
    <property type="entry name" value="CYPHER, ISOFORM B"/>
    <property type="match status" value="1"/>
</dbReference>
<dbReference type="STRING" id="32264.T1KMS9"/>
<dbReference type="EMBL" id="CAEY01000249">
    <property type="status" value="NOT_ANNOTATED_CDS"/>
    <property type="molecule type" value="Genomic_DNA"/>
</dbReference>
<dbReference type="HOGENOM" id="CLU_639896_0_0_1"/>
<dbReference type="EnsemblMetazoa" id="tetur15g02760.1">
    <property type="protein sequence ID" value="tetur15g02760.1"/>
    <property type="gene ID" value="tetur15g02760"/>
</dbReference>
<dbReference type="InterPro" id="IPR001507">
    <property type="entry name" value="ZP_dom"/>
</dbReference>
<feature type="signal peptide" evidence="3">
    <location>
        <begin position="1"/>
        <end position="24"/>
    </location>
</feature>
<dbReference type="PANTHER" id="PTHR46560:SF2">
    <property type="entry name" value="DUSKY-LIKE, ISOFORM A"/>
    <property type="match status" value="1"/>
</dbReference>
<keyword evidence="2" id="KW-1133">Transmembrane helix</keyword>
<dbReference type="Pfam" id="PF25057">
    <property type="entry name" value="CUT_N"/>
    <property type="match status" value="1"/>
</dbReference>
<keyword evidence="6" id="KW-1185">Reference proteome</keyword>
<keyword evidence="2" id="KW-0472">Membrane</keyword>
<feature type="region of interest" description="Disordered" evidence="1">
    <location>
        <begin position="31"/>
        <end position="98"/>
    </location>
</feature>
<evidence type="ECO:0000313" key="6">
    <source>
        <dbReference type="Proteomes" id="UP000015104"/>
    </source>
</evidence>
<dbReference type="eggNOG" id="ENOG502QV41">
    <property type="taxonomic scope" value="Eukaryota"/>
</dbReference>
<evidence type="ECO:0000256" key="2">
    <source>
        <dbReference type="SAM" id="Phobius"/>
    </source>
</evidence>
<dbReference type="InterPro" id="IPR056953">
    <property type="entry name" value="CUT_N"/>
</dbReference>
<reference evidence="5" key="2">
    <citation type="submission" date="2015-06" db="UniProtKB">
        <authorList>
            <consortium name="EnsemblMetazoa"/>
        </authorList>
    </citation>
    <scope>IDENTIFICATION</scope>
</reference>
<evidence type="ECO:0000256" key="3">
    <source>
        <dbReference type="SAM" id="SignalP"/>
    </source>
</evidence>
<evidence type="ECO:0000256" key="1">
    <source>
        <dbReference type="SAM" id="MobiDB-lite"/>
    </source>
</evidence>